<dbReference type="GO" id="GO:0005886">
    <property type="term" value="C:plasma membrane"/>
    <property type="evidence" value="ECO:0007669"/>
    <property type="project" value="UniProtKB-SubCell"/>
</dbReference>
<evidence type="ECO:0000313" key="7">
    <source>
        <dbReference type="EMBL" id="SUS08916.1"/>
    </source>
</evidence>
<keyword evidence="3 6" id="KW-0812">Transmembrane</keyword>
<feature type="transmembrane region" description="Helical" evidence="6">
    <location>
        <begin position="302"/>
        <end position="321"/>
    </location>
</feature>
<evidence type="ECO:0000256" key="3">
    <source>
        <dbReference type="ARBA" id="ARBA00022692"/>
    </source>
</evidence>
<sequence>MCLAVATTERLVTVAILVRVWGICVFSDWSVLCAVAGLFALAELGTNVYFSNRYQALVARGDKPRLQKNINIAFTVSIALSLGCILAAIVLFFNVSVRSALGIACLSLIESRWLIILLVLDFCIRLPLGALSELYRAIGLFARSQLLYSLLTIGRIAVFCLVWLINLPAVWAAFLLLIPPITLGWLLYFWDIRRFEKITICITRISLVELQQVLKTSKWYAAQSWSTHFWNQLPPILLATYAGSGEAVATFVILRTLSSSVRQIPALFGVSAAIELARLLFSGSKSVLQKKIGDIGKIYCTLSGLAAGALLGFGEQVFRIWTASAHLFDGTLLLLLTIPILLTGLGAPLSLFLHYGNFARQVGMGRVLQLSLLLPLATVMTALWGVHGCAVGLAVSEIVAVGGYVLVAGLRASGTSFRAYAAKCTPALVSAFGWSWFGAFAVRQIVADETVVGLLVALGAWGLAAAAPILWLAVSRDRRRAFWQEARRALRGLK</sequence>
<feature type="transmembrane region" description="Helical" evidence="6">
    <location>
        <begin position="333"/>
        <end position="355"/>
    </location>
</feature>
<feature type="transmembrane region" description="Helical" evidence="6">
    <location>
        <begin position="452"/>
        <end position="474"/>
    </location>
</feature>
<organism evidence="7">
    <name type="scientific">metagenome</name>
    <dbReference type="NCBI Taxonomy" id="256318"/>
    <lineage>
        <taxon>unclassified sequences</taxon>
        <taxon>metagenomes</taxon>
    </lineage>
</organism>
<accession>A0A380TKR2</accession>
<evidence type="ECO:0000256" key="1">
    <source>
        <dbReference type="ARBA" id="ARBA00004651"/>
    </source>
</evidence>
<proteinExistence type="predicted"/>
<feature type="transmembrane region" description="Helical" evidence="6">
    <location>
        <begin position="424"/>
        <end position="446"/>
    </location>
</feature>
<feature type="transmembrane region" description="Helical" evidence="6">
    <location>
        <begin position="29"/>
        <end position="50"/>
    </location>
</feature>
<feature type="transmembrane region" description="Helical" evidence="6">
    <location>
        <begin position="171"/>
        <end position="190"/>
    </location>
</feature>
<evidence type="ECO:0000256" key="5">
    <source>
        <dbReference type="ARBA" id="ARBA00023136"/>
    </source>
</evidence>
<evidence type="ECO:0000256" key="4">
    <source>
        <dbReference type="ARBA" id="ARBA00022989"/>
    </source>
</evidence>
<dbReference type="PANTHER" id="PTHR30250">
    <property type="entry name" value="PST FAMILY PREDICTED COLANIC ACID TRANSPORTER"/>
    <property type="match status" value="1"/>
</dbReference>
<name>A0A380TKR2_9ZZZZ</name>
<feature type="transmembrane region" description="Helical" evidence="6">
    <location>
        <begin position="367"/>
        <end position="386"/>
    </location>
</feature>
<gene>
    <name evidence="7" type="ORF">DF3PB_950006</name>
</gene>
<comment type="subcellular location">
    <subcellularLocation>
        <location evidence="1">Cell membrane</location>
        <topology evidence="1">Multi-pass membrane protein</topology>
    </subcellularLocation>
</comment>
<keyword evidence="4 6" id="KW-1133">Transmembrane helix</keyword>
<evidence type="ECO:0000256" key="6">
    <source>
        <dbReference type="SAM" id="Phobius"/>
    </source>
</evidence>
<reference evidence="7" key="1">
    <citation type="submission" date="2018-07" db="EMBL/GenBank/DDBJ databases">
        <authorList>
            <person name="Quirk P.G."/>
            <person name="Krulwich T.A."/>
        </authorList>
    </citation>
    <scope>NUCLEOTIDE SEQUENCE</scope>
</reference>
<protein>
    <recommendedName>
        <fullName evidence="8">Membrane protein involved in the export of O-antigen and teichoic acid</fullName>
    </recommendedName>
</protein>
<keyword evidence="5 6" id="KW-0472">Membrane</keyword>
<evidence type="ECO:0000256" key="2">
    <source>
        <dbReference type="ARBA" id="ARBA00022475"/>
    </source>
</evidence>
<dbReference type="EMBL" id="UIDG01000651">
    <property type="protein sequence ID" value="SUS08916.1"/>
    <property type="molecule type" value="Genomic_DNA"/>
</dbReference>
<dbReference type="AlphaFoldDB" id="A0A380TKR2"/>
<keyword evidence="2" id="KW-1003">Cell membrane</keyword>
<feature type="transmembrane region" description="Helical" evidence="6">
    <location>
        <begin position="70"/>
        <end position="93"/>
    </location>
</feature>
<dbReference type="PANTHER" id="PTHR30250:SF26">
    <property type="entry name" value="PSMA PROTEIN"/>
    <property type="match status" value="1"/>
</dbReference>
<feature type="transmembrane region" description="Helical" evidence="6">
    <location>
        <begin position="146"/>
        <end position="165"/>
    </location>
</feature>
<evidence type="ECO:0008006" key="8">
    <source>
        <dbReference type="Google" id="ProtNLM"/>
    </source>
</evidence>
<feature type="transmembrane region" description="Helical" evidence="6">
    <location>
        <begin position="392"/>
        <end position="412"/>
    </location>
</feature>
<dbReference type="InterPro" id="IPR050833">
    <property type="entry name" value="Poly_Biosynth_Transport"/>
</dbReference>